<reference evidence="2 3" key="1">
    <citation type="submission" date="2019-01" db="EMBL/GenBank/DDBJ databases">
        <title>Zoogloea oleivorans genome sequencing and assembly.</title>
        <authorList>
            <person name="Tancsics A."/>
            <person name="Farkas M."/>
            <person name="Kriszt B."/>
            <person name="Maroti G."/>
            <person name="Horvath B."/>
        </authorList>
    </citation>
    <scope>NUCLEOTIDE SEQUENCE [LARGE SCALE GENOMIC DNA]</scope>
    <source>
        <strain evidence="2 3">Buc</strain>
    </source>
</reference>
<keyword evidence="3" id="KW-1185">Reference proteome</keyword>
<evidence type="ECO:0000313" key="3">
    <source>
        <dbReference type="Proteomes" id="UP000389128"/>
    </source>
</evidence>
<dbReference type="OrthoDB" id="499748at2"/>
<dbReference type="Proteomes" id="UP000389128">
    <property type="component" value="Unassembled WGS sequence"/>
</dbReference>
<proteinExistence type="predicted"/>
<sequence length="430" mass="45227">MSAALPHRIRRLHWQARAPTAEAAFALRAQLRELSGPALAALERSLSAHAPDDRVIHLPRLELHLRLDQPLSIEDLAARIAAAASAALDALPAEAGSAIATPLDTPRGPAYPATQTQAASLAIDDALTLDTLLREAPATLRAAITDALARTAHLPDAPPPQAGETRETPVALEINGQTLHLPLARLRQLARQLISSQPAAGQPLPTSIPTAAPLPLTEATQAPDQPPATAPSRHRLTPAAPSPGANATSATHAQAQLATYLLTGSLDWTLAGLESDAARQILREAATIWVRLGALPACIFPQPALARIGALARWLPLLPRDDRQTVIASHTPAPANAPRTLTATLRELLASLATPSTEAIHAQALWLAWSMEPEHATDEAHASWRSSIAPWVEALLAGLAATPPWTAVLASLRMPVHQPAPTAAPPHSSK</sequence>
<dbReference type="Pfam" id="PF19268">
    <property type="entry name" value="CIS_TMP"/>
    <property type="match status" value="1"/>
</dbReference>
<dbReference type="InterPro" id="IPR045538">
    <property type="entry name" value="CIS_TMP"/>
</dbReference>
<dbReference type="AlphaFoldDB" id="A0A6C2CA92"/>
<gene>
    <name evidence="2" type="ORF">ETQ85_25585</name>
</gene>
<dbReference type="RefSeq" id="WP_148581806.1">
    <property type="nucleotide sequence ID" value="NZ_SDKK01000067.1"/>
</dbReference>
<dbReference type="EMBL" id="SDKK01000067">
    <property type="protein sequence ID" value="TYC49965.1"/>
    <property type="molecule type" value="Genomic_DNA"/>
</dbReference>
<protein>
    <submittedName>
        <fullName evidence="2">Uncharacterized protein</fullName>
    </submittedName>
</protein>
<organism evidence="2 3">
    <name type="scientific">Zoogloea oleivorans</name>
    <dbReference type="NCBI Taxonomy" id="1552750"/>
    <lineage>
        <taxon>Bacteria</taxon>
        <taxon>Pseudomonadati</taxon>
        <taxon>Pseudomonadota</taxon>
        <taxon>Betaproteobacteria</taxon>
        <taxon>Rhodocyclales</taxon>
        <taxon>Zoogloeaceae</taxon>
        <taxon>Zoogloea</taxon>
    </lineage>
</organism>
<name>A0A6C2CA92_9RHOO</name>
<accession>A0A6C2CA92</accession>
<evidence type="ECO:0000313" key="2">
    <source>
        <dbReference type="EMBL" id="TYC49965.1"/>
    </source>
</evidence>
<comment type="caution">
    <text evidence="2">The sequence shown here is derived from an EMBL/GenBank/DDBJ whole genome shotgun (WGS) entry which is preliminary data.</text>
</comment>
<feature type="non-terminal residue" evidence="2">
    <location>
        <position position="430"/>
    </location>
</feature>
<evidence type="ECO:0000256" key="1">
    <source>
        <dbReference type="SAM" id="MobiDB-lite"/>
    </source>
</evidence>
<feature type="region of interest" description="Disordered" evidence="1">
    <location>
        <begin position="217"/>
        <end position="251"/>
    </location>
</feature>